<dbReference type="GeneID" id="95765062"/>
<evidence type="ECO:0000313" key="4">
    <source>
        <dbReference type="Proteomes" id="UP001144397"/>
    </source>
</evidence>
<dbReference type="InterPro" id="IPR037523">
    <property type="entry name" value="VOC_core"/>
</dbReference>
<dbReference type="Proteomes" id="UP001245370">
    <property type="component" value="Unassembled WGS sequence"/>
</dbReference>
<dbReference type="Pfam" id="PF00903">
    <property type="entry name" value="Glyoxalase"/>
    <property type="match status" value="1"/>
</dbReference>
<dbReference type="AlphaFoldDB" id="A0A9W6FLA1"/>
<dbReference type="InterPro" id="IPR029068">
    <property type="entry name" value="Glyas_Bleomycin-R_OHBP_Dase"/>
</dbReference>
<dbReference type="SUPFAM" id="SSF54593">
    <property type="entry name" value="Glyoxalase/Bleomycin resistance protein/Dihydroxybiphenyl dioxygenase"/>
    <property type="match status" value="1"/>
</dbReference>
<dbReference type="EMBL" id="JAVDPY010000008">
    <property type="protein sequence ID" value="MDR6335709.1"/>
    <property type="molecule type" value="Genomic_DNA"/>
</dbReference>
<evidence type="ECO:0000259" key="1">
    <source>
        <dbReference type="PROSITE" id="PS51819"/>
    </source>
</evidence>
<reference evidence="3 5" key="2">
    <citation type="submission" date="2023-07" db="EMBL/GenBank/DDBJ databases">
        <title>Genomic Encyclopedia of Type Strains, Phase IV (KMG-IV): sequencing the most valuable type-strain genomes for metagenomic binning, comparative biology and taxonomic classification.</title>
        <authorList>
            <person name="Goeker M."/>
        </authorList>
    </citation>
    <scope>NUCLEOTIDE SEQUENCE [LARGE SCALE GENOMIC DNA]</scope>
    <source>
        <strain evidence="3 5">DSM 338</strain>
    </source>
</reference>
<dbReference type="PANTHER" id="PTHR36503:SF1">
    <property type="entry name" value="BLR2520 PROTEIN"/>
    <property type="match status" value="1"/>
</dbReference>
<proteinExistence type="predicted"/>
<evidence type="ECO:0000313" key="3">
    <source>
        <dbReference type="EMBL" id="MDR6335709.1"/>
    </source>
</evidence>
<reference evidence="2" key="1">
    <citation type="submission" date="2022-12" db="EMBL/GenBank/DDBJ databases">
        <title>Reference genome sequencing for broad-spectrum identification of bacterial and archaeal isolates by mass spectrometry.</title>
        <authorList>
            <person name="Sekiguchi Y."/>
            <person name="Tourlousse D.M."/>
        </authorList>
    </citation>
    <scope>NUCLEOTIDE SEQUENCE</scope>
    <source>
        <strain evidence="2">301</strain>
    </source>
</reference>
<sequence length="149" mass="15568">MTAPDLRLHLVTLGVSDLPRAAAFYRALGLVESKAGEGEAGNVAFFHAGNVVVSLFPRARLAEDATLADTPPQPFAGITLACNVGSPEEAAALIARAEAAGGRVVKPAQKVFWGGTSGYFADPDGHLWEVAHNPFFPFDTEGRLVLPGA</sequence>
<dbReference type="PANTHER" id="PTHR36503">
    <property type="entry name" value="BLR2520 PROTEIN"/>
    <property type="match status" value="1"/>
</dbReference>
<dbReference type="RefSeq" id="WP_281809368.1">
    <property type="nucleotide sequence ID" value="NZ_BSDO01000008.1"/>
</dbReference>
<dbReference type="Gene3D" id="3.10.180.10">
    <property type="entry name" value="2,3-Dihydroxybiphenyl 1,2-Dioxygenase, domain 1"/>
    <property type="match status" value="1"/>
</dbReference>
<dbReference type="PROSITE" id="PS51819">
    <property type="entry name" value="VOC"/>
    <property type="match status" value="1"/>
</dbReference>
<name>A0A9W6FLA1_XANFL</name>
<evidence type="ECO:0000313" key="5">
    <source>
        <dbReference type="Proteomes" id="UP001245370"/>
    </source>
</evidence>
<gene>
    <name evidence="3" type="ORF">GGQ86_004205</name>
    <name evidence="2" type="ORF">XFLAVUS301_42880</name>
</gene>
<feature type="domain" description="VOC" evidence="1">
    <location>
        <begin position="7"/>
        <end position="133"/>
    </location>
</feature>
<protein>
    <recommendedName>
        <fullName evidence="1">VOC domain-containing protein</fullName>
    </recommendedName>
</protein>
<evidence type="ECO:0000313" key="2">
    <source>
        <dbReference type="EMBL" id="GLI24614.1"/>
    </source>
</evidence>
<accession>A0A9W6FLA1</accession>
<dbReference type="Proteomes" id="UP001144397">
    <property type="component" value="Unassembled WGS sequence"/>
</dbReference>
<dbReference type="EMBL" id="BSDO01000008">
    <property type="protein sequence ID" value="GLI24614.1"/>
    <property type="molecule type" value="Genomic_DNA"/>
</dbReference>
<comment type="caution">
    <text evidence="2">The sequence shown here is derived from an EMBL/GenBank/DDBJ whole genome shotgun (WGS) entry which is preliminary data.</text>
</comment>
<keyword evidence="5" id="KW-1185">Reference proteome</keyword>
<organism evidence="2 4">
    <name type="scientific">Xanthobacter flavus</name>
    <dbReference type="NCBI Taxonomy" id="281"/>
    <lineage>
        <taxon>Bacteria</taxon>
        <taxon>Pseudomonadati</taxon>
        <taxon>Pseudomonadota</taxon>
        <taxon>Alphaproteobacteria</taxon>
        <taxon>Hyphomicrobiales</taxon>
        <taxon>Xanthobacteraceae</taxon>
        <taxon>Xanthobacter</taxon>
    </lineage>
</organism>
<dbReference type="InterPro" id="IPR004360">
    <property type="entry name" value="Glyas_Fos-R_dOase_dom"/>
</dbReference>